<dbReference type="Pfam" id="PF02698">
    <property type="entry name" value="DUF218"/>
    <property type="match status" value="1"/>
</dbReference>
<dbReference type="InterPro" id="IPR014729">
    <property type="entry name" value="Rossmann-like_a/b/a_fold"/>
</dbReference>
<sequence>MLFTLKKIVGGLLLPLPLLLLLMAAGLLLLWFSHWQKSGKILVSAAWIMLFSLSLQPVADSLLRPLEQRYPTYNATAPLDFIVVLGGGYTWNPAWAPSSNLIGNSLARVTEGVRQWRMHPGAKMIFTGGPALTNPVSNAEVAARVALSLGVPPADIIQLDRPRDTDDEAMAVKQIVGQRAFLLVTSANHMPRAMTFFHHQGLTPIAAPANQMAIDSPLNWWEKALPAPLWLSHSERAVYEGLGALWQSLNGKTAAEEALPPRQNARLSDKQP</sequence>
<accession>A0ABY4REK6</accession>
<evidence type="ECO:0000313" key="4">
    <source>
        <dbReference type="Proteomes" id="UP001056635"/>
    </source>
</evidence>
<dbReference type="InterPro" id="IPR003848">
    <property type="entry name" value="DUF218"/>
</dbReference>
<dbReference type="EMBL" id="CP082904">
    <property type="protein sequence ID" value="UQY45562.1"/>
    <property type="molecule type" value="Genomic_DNA"/>
</dbReference>
<feature type="domain" description="DUF218" evidence="2">
    <location>
        <begin position="80"/>
        <end position="243"/>
    </location>
</feature>
<protein>
    <submittedName>
        <fullName evidence="3">Envelope biogenesis factor ElyC</fullName>
    </submittedName>
</protein>
<keyword evidence="1" id="KW-1133">Transmembrane helix</keyword>
<evidence type="ECO:0000259" key="2">
    <source>
        <dbReference type="Pfam" id="PF02698"/>
    </source>
</evidence>
<name>A0ABY4REK6_9GAMM</name>
<keyword evidence="4" id="KW-1185">Reference proteome</keyword>
<evidence type="ECO:0000313" key="3">
    <source>
        <dbReference type="EMBL" id="UQY45562.1"/>
    </source>
</evidence>
<dbReference type="Gene3D" id="3.40.50.620">
    <property type="entry name" value="HUPs"/>
    <property type="match status" value="1"/>
</dbReference>
<dbReference type="Proteomes" id="UP001056635">
    <property type="component" value="Chromosome"/>
</dbReference>
<dbReference type="RefSeq" id="WP_249894116.1">
    <property type="nucleotide sequence ID" value="NZ_CP082904.1"/>
</dbReference>
<dbReference type="InterPro" id="IPR051599">
    <property type="entry name" value="Cell_Envelope_Assoc"/>
</dbReference>
<keyword evidence="1" id="KW-0472">Membrane</keyword>
<dbReference type="PANTHER" id="PTHR30336">
    <property type="entry name" value="INNER MEMBRANE PROTEIN, PROBABLE PERMEASE"/>
    <property type="match status" value="1"/>
</dbReference>
<reference evidence="3" key="1">
    <citation type="submission" date="2021-09" db="EMBL/GenBank/DDBJ databases">
        <title>First case of bloodstream infection caused by Mixta hanseatica sp. nov., a member of the Erwiniaceae family.</title>
        <authorList>
            <person name="Both A."/>
            <person name="Huang J."/>
            <person name="Wenzel P."/>
            <person name="Aepfelbacher M."/>
            <person name="Rohde H."/>
            <person name="Christner M."/>
            <person name="Hentschke M."/>
        </authorList>
    </citation>
    <scope>NUCLEOTIDE SEQUENCE</scope>
    <source>
        <strain evidence="3">X22927</strain>
    </source>
</reference>
<gene>
    <name evidence="3" type="primary">elyC</name>
    <name evidence="3" type="ORF">K6958_07865</name>
</gene>
<feature type="transmembrane region" description="Helical" evidence="1">
    <location>
        <begin position="12"/>
        <end position="35"/>
    </location>
</feature>
<proteinExistence type="predicted"/>
<dbReference type="CDD" id="cd06259">
    <property type="entry name" value="YdcF-like"/>
    <property type="match status" value="1"/>
</dbReference>
<organism evidence="3 4">
    <name type="scientific">Mixta hanseatica</name>
    <dbReference type="NCBI Taxonomy" id="2872648"/>
    <lineage>
        <taxon>Bacteria</taxon>
        <taxon>Pseudomonadati</taxon>
        <taxon>Pseudomonadota</taxon>
        <taxon>Gammaproteobacteria</taxon>
        <taxon>Enterobacterales</taxon>
        <taxon>Erwiniaceae</taxon>
        <taxon>Mixta</taxon>
    </lineage>
</organism>
<feature type="transmembrane region" description="Helical" evidence="1">
    <location>
        <begin position="41"/>
        <end position="59"/>
    </location>
</feature>
<dbReference type="NCBIfam" id="NF007794">
    <property type="entry name" value="PRK10494.1"/>
    <property type="match status" value="1"/>
</dbReference>
<keyword evidence="1" id="KW-0812">Transmembrane</keyword>
<dbReference type="PANTHER" id="PTHR30336:SF4">
    <property type="entry name" value="ENVELOPE BIOGENESIS FACTOR ELYC"/>
    <property type="match status" value="1"/>
</dbReference>
<evidence type="ECO:0000256" key="1">
    <source>
        <dbReference type="SAM" id="Phobius"/>
    </source>
</evidence>